<dbReference type="Pfam" id="PF17802">
    <property type="entry name" value="SpaA"/>
    <property type="match status" value="1"/>
</dbReference>
<evidence type="ECO:0000256" key="1">
    <source>
        <dbReference type="ARBA" id="ARBA00022614"/>
    </source>
</evidence>
<gene>
    <name evidence="4" type="ORF">FRIFI_1335</name>
</gene>
<reference evidence="4 5" key="1">
    <citation type="submission" date="2014-09" db="EMBL/GenBank/DDBJ databases">
        <authorList>
            <person name="Hornung B.V."/>
        </authorList>
    </citation>
    <scope>NUCLEOTIDE SEQUENCE [LARGE SCALE GENOMIC DNA]</scope>
    <source>
        <strain evidence="4 5">FRIFI</strain>
    </source>
</reference>
<dbReference type="InterPro" id="IPR041033">
    <property type="entry name" value="SpaA_PFL_dom_1"/>
</dbReference>
<dbReference type="KEGG" id="rhom:FRIFI_1335"/>
<dbReference type="SUPFAM" id="SSF49478">
    <property type="entry name" value="Cna protein B-type domain"/>
    <property type="match status" value="1"/>
</dbReference>
<protein>
    <submittedName>
        <fullName evidence="4">Leucine Rich repeats (2 copies)</fullName>
    </submittedName>
</protein>
<dbReference type="RefSeq" id="WP_092925845.1">
    <property type="nucleotide sequence ID" value="NZ_FJTZ01000012.1"/>
</dbReference>
<dbReference type="EMBL" id="LN650648">
    <property type="protein sequence ID" value="CEI72870.1"/>
    <property type="molecule type" value="Genomic_DNA"/>
</dbReference>
<dbReference type="PROSITE" id="PS51450">
    <property type="entry name" value="LRR"/>
    <property type="match status" value="4"/>
</dbReference>
<evidence type="ECO:0000313" key="4">
    <source>
        <dbReference type="EMBL" id="CEI72870.1"/>
    </source>
</evidence>
<dbReference type="PANTHER" id="PTHR46652">
    <property type="entry name" value="LEUCINE-RICH REPEAT AND IQ DOMAIN-CONTAINING PROTEIN 1-RELATED"/>
    <property type="match status" value="1"/>
</dbReference>
<dbReference type="SUPFAM" id="SSF52075">
    <property type="entry name" value="Outer arm dynein light chain 1"/>
    <property type="match status" value="1"/>
</dbReference>
<dbReference type="AlphaFoldDB" id="A0A2P2BR71"/>
<evidence type="ECO:0000313" key="5">
    <source>
        <dbReference type="Proteomes" id="UP000245695"/>
    </source>
</evidence>
<accession>A0A2P2BR71</accession>
<keyword evidence="1" id="KW-0433">Leucine-rich repeat</keyword>
<dbReference type="Proteomes" id="UP000245695">
    <property type="component" value="Chromosome 1"/>
</dbReference>
<dbReference type="InterPro" id="IPR050836">
    <property type="entry name" value="SDS22/Internalin_LRR"/>
</dbReference>
<dbReference type="Pfam" id="PF12799">
    <property type="entry name" value="LRR_4"/>
    <property type="match status" value="2"/>
</dbReference>
<dbReference type="Gene3D" id="2.60.40.10">
    <property type="entry name" value="Immunoglobulins"/>
    <property type="match status" value="1"/>
</dbReference>
<proteinExistence type="predicted"/>
<evidence type="ECO:0000256" key="2">
    <source>
        <dbReference type="ARBA" id="ARBA00022737"/>
    </source>
</evidence>
<keyword evidence="5" id="KW-1185">Reference proteome</keyword>
<dbReference type="SMART" id="SM00365">
    <property type="entry name" value="LRR_SD22"/>
    <property type="match status" value="4"/>
</dbReference>
<dbReference type="InterPro" id="IPR013783">
    <property type="entry name" value="Ig-like_fold"/>
</dbReference>
<dbReference type="InterPro" id="IPR001611">
    <property type="entry name" value="Leu-rich_rpt"/>
</dbReference>
<dbReference type="Gene3D" id="3.80.10.10">
    <property type="entry name" value="Ribonuclease Inhibitor"/>
    <property type="match status" value="1"/>
</dbReference>
<evidence type="ECO:0000259" key="3">
    <source>
        <dbReference type="Pfam" id="PF17802"/>
    </source>
</evidence>
<dbReference type="InterPro" id="IPR032675">
    <property type="entry name" value="LRR_dom_sf"/>
</dbReference>
<dbReference type="PANTHER" id="PTHR46652:SF3">
    <property type="entry name" value="LEUCINE-RICH REPEAT-CONTAINING PROTEIN 9"/>
    <property type="match status" value="1"/>
</dbReference>
<keyword evidence="2" id="KW-0677">Repeat</keyword>
<sequence length="365" mass="41234">MKDLNDNWIDDHLKYAISSTLGVENFNVTKNELKLLEKLDLSDKNISSLKGIEHAVNLKHLNLCRNEIRDASLLSKLVNLNTLELSENKIEDVSFLSDLVNLKSIGLDSNNISEISNLANLTELQILNISNNQIQDLTFLDSIRSDNIKIIASDQYIMLNPVTVYKGQDYIFNSPIHFSDETIVLLDNVQVRGNYNSIKTDKRPSILYSISKVMIKNILSNCLLKADFYHEIPFSKSTILSGTIIQQINLKIKNVLSVFEPDNIVKISSLSRISGNLFVVNKEAGTNTKSIPLKEKTITIIDSNGNKAYSLTNENGSYEFKNLKKGRYTLLFPFLNGYEYTTPSLVICNLSQKGEIIIDSRVYKK</sequence>
<feature type="domain" description="SpaA-like prealbumin fold" evidence="3">
    <location>
        <begin position="289"/>
        <end position="330"/>
    </location>
</feature>
<dbReference type="InterPro" id="IPR025875">
    <property type="entry name" value="Leu-rich_rpt_4"/>
</dbReference>
<name>A0A2P2BR71_9FIRM</name>
<organism evidence="4 5">
    <name type="scientific">Romboutsia hominis</name>
    <dbReference type="NCBI Taxonomy" id="1507512"/>
    <lineage>
        <taxon>Bacteria</taxon>
        <taxon>Bacillati</taxon>
        <taxon>Bacillota</taxon>
        <taxon>Clostridia</taxon>
        <taxon>Peptostreptococcales</taxon>
        <taxon>Peptostreptococcaceae</taxon>
        <taxon>Romboutsia</taxon>
    </lineage>
</organism>